<keyword evidence="4" id="KW-0575">Peroxidase</keyword>
<dbReference type="InterPro" id="IPR000866">
    <property type="entry name" value="AhpC/TSA"/>
</dbReference>
<sequence length="157" mass="16777">MSEITAGSTAPDFELERDGGGTLRLSDLRGRKVVLYFYPKDDTPGCTKEAIAFTGLASEFEAAGAVIVGISPDTAAKHDKFKAKHDLSVILAADPDSAVATAWGVWVEKSMYGKTYMGVERSTFLIDEAGKIAETWRKVKVPGHAEAVLEAVRAAGK</sequence>
<dbReference type="GO" id="GO:0045454">
    <property type="term" value="P:cell redox homeostasis"/>
    <property type="evidence" value="ECO:0007669"/>
    <property type="project" value="TreeGrafter"/>
</dbReference>
<dbReference type="RefSeq" id="WP_067333957.1">
    <property type="nucleotide sequence ID" value="NZ_JAJGNR010000008.1"/>
</dbReference>
<gene>
    <name evidence="15" type="ORF">SAMN05421512_113116</name>
</gene>
<evidence type="ECO:0000256" key="7">
    <source>
        <dbReference type="ARBA" id="ARBA00023157"/>
    </source>
</evidence>
<reference evidence="15 16" key="1">
    <citation type="submission" date="2017-08" db="EMBL/GenBank/DDBJ databases">
        <authorList>
            <person name="de Groot N.N."/>
        </authorList>
    </citation>
    <scope>NUCLEOTIDE SEQUENCE [LARGE SCALE GENOMIC DNA]</scope>
    <source>
        <strain evidence="15 16">USBA 352</strain>
    </source>
</reference>
<evidence type="ECO:0000256" key="13">
    <source>
        <dbReference type="PIRSR" id="PIRSR000239-1"/>
    </source>
</evidence>
<dbReference type="SUPFAM" id="SSF52833">
    <property type="entry name" value="Thioredoxin-like"/>
    <property type="match status" value="1"/>
</dbReference>
<dbReference type="EC" id="1.11.1.24" evidence="3"/>
<dbReference type="Gene3D" id="3.40.30.10">
    <property type="entry name" value="Glutaredoxin"/>
    <property type="match status" value="1"/>
</dbReference>
<keyword evidence="7" id="KW-1015">Disulfide bond</keyword>
<dbReference type="InterPro" id="IPR050924">
    <property type="entry name" value="Peroxiredoxin_BCP/PrxQ"/>
</dbReference>
<dbReference type="GO" id="GO:0034599">
    <property type="term" value="P:cellular response to oxidative stress"/>
    <property type="evidence" value="ECO:0007669"/>
    <property type="project" value="TreeGrafter"/>
</dbReference>
<comment type="subunit">
    <text evidence="2">Monomer.</text>
</comment>
<dbReference type="GO" id="GO:0005737">
    <property type="term" value="C:cytoplasm"/>
    <property type="evidence" value="ECO:0007669"/>
    <property type="project" value="TreeGrafter"/>
</dbReference>
<dbReference type="CDD" id="cd03017">
    <property type="entry name" value="PRX_BCP"/>
    <property type="match status" value="1"/>
</dbReference>
<keyword evidence="6" id="KW-0560">Oxidoreductase</keyword>
<feature type="active site" description="Cysteine sulfenic acid (-SOH) intermediate; for peroxidase activity" evidence="13">
    <location>
        <position position="46"/>
    </location>
</feature>
<evidence type="ECO:0000256" key="1">
    <source>
        <dbReference type="ARBA" id="ARBA00003330"/>
    </source>
</evidence>
<protein>
    <recommendedName>
        <fullName evidence="3">thioredoxin-dependent peroxiredoxin</fullName>
        <ecNumber evidence="3">1.11.1.24</ecNumber>
    </recommendedName>
    <alternativeName>
        <fullName evidence="9">Thioredoxin peroxidase</fullName>
    </alternativeName>
    <alternativeName>
        <fullName evidence="11">Thioredoxin-dependent peroxiredoxin Bcp</fullName>
    </alternativeName>
</protein>
<comment type="similarity">
    <text evidence="10">Belongs to the peroxiredoxin family. BCP/PrxQ subfamily.</text>
</comment>
<dbReference type="FunFam" id="3.40.30.10:FF:000007">
    <property type="entry name" value="Thioredoxin-dependent thiol peroxidase"/>
    <property type="match status" value="1"/>
</dbReference>
<dbReference type="STRING" id="538381.GCA_001696535_00596"/>
<keyword evidence="8" id="KW-0676">Redox-active center</keyword>
<proteinExistence type="inferred from homology"/>
<dbReference type="Proteomes" id="UP000219331">
    <property type="component" value="Unassembled WGS sequence"/>
</dbReference>
<evidence type="ECO:0000256" key="11">
    <source>
        <dbReference type="ARBA" id="ARBA00042639"/>
    </source>
</evidence>
<evidence type="ECO:0000256" key="10">
    <source>
        <dbReference type="ARBA" id="ARBA00038489"/>
    </source>
</evidence>
<dbReference type="InterPro" id="IPR036249">
    <property type="entry name" value="Thioredoxin-like_sf"/>
</dbReference>
<dbReference type="EMBL" id="OBML01000013">
    <property type="protein sequence ID" value="SOC23964.1"/>
    <property type="molecule type" value="Genomic_DNA"/>
</dbReference>
<feature type="domain" description="Thioredoxin" evidence="14">
    <location>
        <begin position="4"/>
        <end position="157"/>
    </location>
</feature>
<evidence type="ECO:0000256" key="8">
    <source>
        <dbReference type="ARBA" id="ARBA00023284"/>
    </source>
</evidence>
<evidence type="ECO:0000256" key="2">
    <source>
        <dbReference type="ARBA" id="ARBA00011245"/>
    </source>
</evidence>
<evidence type="ECO:0000259" key="14">
    <source>
        <dbReference type="PROSITE" id="PS51352"/>
    </source>
</evidence>
<name>A0A285TS01_9HYPH</name>
<keyword evidence="16" id="KW-1185">Reference proteome</keyword>
<evidence type="ECO:0000256" key="9">
    <source>
        <dbReference type="ARBA" id="ARBA00032824"/>
    </source>
</evidence>
<dbReference type="PANTHER" id="PTHR42801:SF4">
    <property type="entry name" value="AHPC_TSA FAMILY PROTEIN"/>
    <property type="match status" value="1"/>
</dbReference>
<keyword evidence="5" id="KW-0049">Antioxidant</keyword>
<dbReference type="PANTHER" id="PTHR42801">
    <property type="entry name" value="THIOREDOXIN-DEPENDENT PEROXIDE REDUCTASE"/>
    <property type="match status" value="1"/>
</dbReference>
<comment type="function">
    <text evidence="1">Thiol-specific peroxidase that catalyzes the reduction of hydrogen peroxide and organic hydroperoxides to water and alcohols, respectively. Plays a role in cell protection against oxidative stress by detoxifying peroxides and as sensor of hydrogen peroxide-mediated signaling events.</text>
</comment>
<dbReference type="Pfam" id="PF00578">
    <property type="entry name" value="AhpC-TSA"/>
    <property type="match status" value="1"/>
</dbReference>
<evidence type="ECO:0000256" key="6">
    <source>
        <dbReference type="ARBA" id="ARBA00023002"/>
    </source>
</evidence>
<dbReference type="InterPro" id="IPR024706">
    <property type="entry name" value="Peroxiredoxin_AhpC-typ"/>
</dbReference>
<dbReference type="InterPro" id="IPR013766">
    <property type="entry name" value="Thioredoxin_domain"/>
</dbReference>
<dbReference type="GO" id="GO:0008379">
    <property type="term" value="F:thioredoxin peroxidase activity"/>
    <property type="evidence" value="ECO:0007669"/>
    <property type="project" value="TreeGrafter"/>
</dbReference>
<evidence type="ECO:0000256" key="3">
    <source>
        <dbReference type="ARBA" id="ARBA00013017"/>
    </source>
</evidence>
<evidence type="ECO:0000313" key="16">
    <source>
        <dbReference type="Proteomes" id="UP000219331"/>
    </source>
</evidence>
<evidence type="ECO:0000313" key="15">
    <source>
        <dbReference type="EMBL" id="SOC23964.1"/>
    </source>
</evidence>
<evidence type="ECO:0000256" key="4">
    <source>
        <dbReference type="ARBA" id="ARBA00022559"/>
    </source>
</evidence>
<comment type="catalytic activity">
    <reaction evidence="12">
        <text>a hydroperoxide + [thioredoxin]-dithiol = an alcohol + [thioredoxin]-disulfide + H2O</text>
        <dbReference type="Rhea" id="RHEA:62620"/>
        <dbReference type="Rhea" id="RHEA-COMP:10698"/>
        <dbReference type="Rhea" id="RHEA-COMP:10700"/>
        <dbReference type="ChEBI" id="CHEBI:15377"/>
        <dbReference type="ChEBI" id="CHEBI:29950"/>
        <dbReference type="ChEBI" id="CHEBI:30879"/>
        <dbReference type="ChEBI" id="CHEBI:35924"/>
        <dbReference type="ChEBI" id="CHEBI:50058"/>
        <dbReference type="EC" id="1.11.1.24"/>
    </reaction>
</comment>
<organism evidence="15 16">
    <name type="scientific">Stappia indica</name>
    <dbReference type="NCBI Taxonomy" id="538381"/>
    <lineage>
        <taxon>Bacteria</taxon>
        <taxon>Pseudomonadati</taxon>
        <taxon>Pseudomonadota</taxon>
        <taxon>Alphaproteobacteria</taxon>
        <taxon>Hyphomicrobiales</taxon>
        <taxon>Stappiaceae</taxon>
        <taxon>Stappia</taxon>
    </lineage>
</organism>
<dbReference type="OrthoDB" id="9812811at2"/>
<evidence type="ECO:0000256" key="5">
    <source>
        <dbReference type="ARBA" id="ARBA00022862"/>
    </source>
</evidence>
<dbReference type="PIRSF" id="PIRSF000239">
    <property type="entry name" value="AHPC"/>
    <property type="match status" value="1"/>
</dbReference>
<accession>A0A285TS01</accession>
<dbReference type="AlphaFoldDB" id="A0A285TS01"/>
<evidence type="ECO:0000256" key="12">
    <source>
        <dbReference type="ARBA" id="ARBA00049091"/>
    </source>
</evidence>
<dbReference type="PROSITE" id="PS51352">
    <property type="entry name" value="THIOREDOXIN_2"/>
    <property type="match status" value="1"/>
</dbReference>